<dbReference type="Pfam" id="PF01551">
    <property type="entry name" value="Peptidase_M23"/>
    <property type="match status" value="1"/>
</dbReference>
<feature type="region of interest" description="Disordered" evidence="8">
    <location>
        <begin position="423"/>
        <end position="444"/>
    </location>
</feature>
<evidence type="ECO:0000256" key="6">
    <source>
        <dbReference type="ARBA" id="ARBA00023049"/>
    </source>
</evidence>
<evidence type="ECO:0000313" key="11">
    <source>
        <dbReference type="EMBL" id="QQP88561.1"/>
    </source>
</evidence>
<feature type="region of interest" description="Disordered" evidence="8">
    <location>
        <begin position="261"/>
        <end position="321"/>
    </location>
</feature>
<evidence type="ECO:0000256" key="3">
    <source>
        <dbReference type="ARBA" id="ARBA00022723"/>
    </source>
</evidence>
<dbReference type="InterPro" id="IPR050570">
    <property type="entry name" value="Cell_wall_metabolism_enzyme"/>
</dbReference>
<feature type="compositionally biased region" description="Basic and acidic residues" evidence="8">
    <location>
        <begin position="261"/>
        <end position="281"/>
    </location>
</feature>
<organism evidence="11 12">
    <name type="scientific">Skermanella cutis</name>
    <dbReference type="NCBI Taxonomy" id="2775420"/>
    <lineage>
        <taxon>Bacteria</taxon>
        <taxon>Pseudomonadati</taxon>
        <taxon>Pseudomonadota</taxon>
        <taxon>Alphaproteobacteria</taxon>
        <taxon>Rhodospirillales</taxon>
        <taxon>Azospirillaceae</taxon>
        <taxon>Skermanella</taxon>
    </lineage>
</organism>
<keyword evidence="6" id="KW-0482">Metalloprotease</keyword>
<keyword evidence="7" id="KW-0175">Coiled coil</keyword>
<evidence type="ECO:0000313" key="12">
    <source>
        <dbReference type="Proteomes" id="UP000595197"/>
    </source>
</evidence>
<dbReference type="EMBL" id="CP067420">
    <property type="protein sequence ID" value="QQP88561.1"/>
    <property type="molecule type" value="Genomic_DNA"/>
</dbReference>
<protein>
    <submittedName>
        <fullName evidence="11">Peptidoglycan DD-metalloendopeptidase family protein</fullName>
    </submittedName>
</protein>
<feature type="domain" description="M23ase beta-sheet core" evidence="10">
    <location>
        <begin position="339"/>
        <end position="431"/>
    </location>
</feature>
<name>A0ABX7B619_9PROT</name>
<feature type="signal peptide" evidence="9">
    <location>
        <begin position="1"/>
        <end position="19"/>
    </location>
</feature>
<dbReference type="PANTHER" id="PTHR21666">
    <property type="entry name" value="PEPTIDASE-RELATED"/>
    <property type="match status" value="1"/>
</dbReference>
<dbReference type="SUPFAM" id="SSF51261">
    <property type="entry name" value="Duplicated hybrid motif"/>
    <property type="match status" value="1"/>
</dbReference>
<evidence type="ECO:0000256" key="9">
    <source>
        <dbReference type="SAM" id="SignalP"/>
    </source>
</evidence>
<feature type="region of interest" description="Disordered" evidence="8">
    <location>
        <begin position="212"/>
        <end position="234"/>
    </location>
</feature>
<sequence length="444" mass="47514">MRRAALAAAALLGAAGGFGGFSGGGPAGKPAWAQADPRASQRALTEIERQIEAGRQRDAALARSGEALERELEGLRTRLVQTADEAAKLETELTGLEETLRALEAEESAQAGKLDADRASIAELLGGLQRLSRIPPEAMIARPESPVDTLRSALLLRSAVPILRERAEALAVSLQRLADLRADLSGRRAQAQGARTALAARQDEIARLVERRQELQQQTEEERRQVSDRMARLGNEAQDLRGLIERLEREAEQRRREEQRRKAEALARAKAEREKAEREQAARAAAAAAEREREIAASITPPTAPDRPDGGPGEGASRLPVAGQVTTRYGEADKFGVTSRGLTVSARPGAQVVAPSSGSIMFAGPFRGYGLILIVEHPNGYHSLIAGLGRIDTKVGQRVLAGEPLGVMGSPADGNPDLYFELRRNGQPINPQRGLPASDGKGQG</sequence>
<dbReference type="InterPro" id="IPR016047">
    <property type="entry name" value="M23ase_b-sheet_dom"/>
</dbReference>
<feature type="compositionally biased region" description="Basic and acidic residues" evidence="8">
    <location>
        <begin position="212"/>
        <end position="231"/>
    </location>
</feature>
<evidence type="ECO:0000256" key="2">
    <source>
        <dbReference type="ARBA" id="ARBA00022670"/>
    </source>
</evidence>
<keyword evidence="5" id="KW-0862">Zinc</keyword>
<gene>
    <name evidence="11" type="ORF">IGS68_21420</name>
</gene>
<reference evidence="11" key="1">
    <citation type="submission" date="2021-02" db="EMBL/GenBank/DDBJ databases">
        <title>Skermanella TT6 skin isolate.</title>
        <authorList>
            <person name="Lee K."/>
            <person name="Ganzorig M."/>
        </authorList>
    </citation>
    <scope>NUCLEOTIDE SEQUENCE</scope>
    <source>
        <strain evidence="11">TT6</strain>
    </source>
</reference>
<dbReference type="Gene3D" id="2.70.70.10">
    <property type="entry name" value="Glucose Permease (Domain IIA)"/>
    <property type="match status" value="1"/>
</dbReference>
<accession>A0ABX7B619</accession>
<keyword evidence="12" id="KW-1185">Reference proteome</keyword>
<feature type="coiled-coil region" evidence="7">
    <location>
        <begin position="65"/>
        <end position="106"/>
    </location>
</feature>
<dbReference type="InterPro" id="IPR011055">
    <property type="entry name" value="Dup_hybrid_motif"/>
</dbReference>
<keyword evidence="3" id="KW-0479">Metal-binding</keyword>
<evidence type="ECO:0000256" key="7">
    <source>
        <dbReference type="SAM" id="Coils"/>
    </source>
</evidence>
<evidence type="ECO:0000256" key="1">
    <source>
        <dbReference type="ARBA" id="ARBA00001947"/>
    </source>
</evidence>
<evidence type="ECO:0000259" key="10">
    <source>
        <dbReference type="Pfam" id="PF01551"/>
    </source>
</evidence>
<dbReference type="CDD" id="cd12797">
    <property type="entry name" value="M23_peptidase"/>
    <property type="match status" value="1"/>
</dbReference>
<keyword evidence="9" id="KW-0732">Signal</keyword>
<dbReference type="Proteomes" id="UP000595197">
    <property type="component" value="Chromosome"/>
</dbReference>
<comment type="cofactor">
    <cofactor evidence="1">
        <name>Zn(2+)</name>
        <dbReference type="ChEBI" id="CHEBI:29105"/>
    </cofactor>
</comment>
<evidence type="ECO:0000256" key="5">
    <source>
        <dbReference type="ARBA" id="ARBA00022833"/>
    </source>
</evidence>
<proteinExistence type="predicted"/>
<evidence type="ECO:0000256" key="8">
    <source>
        <dbReference type="SAM" id="MobiDB-lite"/>
    </source>
</evidence>
<dbReference type="PANTHER" id="PTHR21666:SF288">
    <property type="entry name" value="CELL DIVISION PROTEIN YTFB"/>
    <property type="match status" value="1"/>
</dbReference>
<keyword evidence="4" id="KW-0378">Hydrolase</keyword>
<keyword evidence="2" id="KW-0645">Protease</keyword>
<feature type="chain" id="PRO_5045462515" evidence="9">
    <location>
        <begin position="20"/>
        <end position="444"/>
    </location>
</feature>
<evidence type="ECO:0000256" key="4">
    <source>
        <dbReference type="ARBA" id="ARBA00022801"/>
    </source>
</evidence>